<name>A0ABT6CHA3_9SPHN</name>
<dbReference type="EMBL" id="JAROCY010000004">
    <property type="protein sequence ID" value="MDF8332673.1"/>
    <property type="molecule type" value="Genomic_DNA"/>
</dbReference>
<dbReference type="PROSITE" id="PS51257">
    <property type="entry name" value="PROKAR_LIPOPROTEIN"/>
    <property type="match status" value="1"/>
</dbReference>
<evidence type="ECO:0000313" key="2">
    <source>
        <dbReference type="Proteomes" id="UP001222770"/>
    </source>
</evidence>
<keyword evidence="2" id="KW-1185">Reference proteome</keyword>
<dbReference type="Proteomes" id="UP001222770">
    <property type="component" value="Unassembled WGS sequence"/>
</dbReference>
<comment type="caution">
    <text evidence="1">The sequence shown here is derived from an EMBL/GenBank/DDBJ whole genome shotgun (WGS) entry which is preliminary data.</text>
</comment>
<dbReference type="RefSeq" id="WP_277275878.1">
    <property type="nucleotide sequence ID" value="NZ_JAROCY010000004.1"/>
</dbReference>
<reference evidence="1 2" key="1">
    <citation type="submission" date="2023-03" db="EMBL/GenBank/DDBJ databases">
        <title>Novosphingobium cyanobacteriorum sp. nov., isolated from a eutrophic reservoir during the Microcystis bloom period.</title>
        <authorList>
            <person name="Kang M."/>
            <person name="Le V."/>
            <person name="Ko S.-R."/>
            <person name="Lee S.-A."/>
            <person name="Ahn C.-Y."/>
        </authorList>
    </citation>
    <scope>NUCLEOTIDE SEQUENCE [LARGE SCALE GENOMIC DNA]</scope>
    <source>
        <strain evidence="1 2">HBC54</strain>
    </source>
</reference>
<sequence length="150" mass="16009">MIRVATGVLLSIAAGMIGGCQSAHQSNPVCEAEKARAQSSREASSHLPLGLKMPPNATLRIPTMVDGSAMGGGVSLSAELEVNDRLEKVADFYRAEFQRIGATIDVPENYKDLVLLHGQTRDGGYLMVGVDTRGRPTGVKVDIHYQADCL</sequence>
<evidence type="ECO:0008006" key="3">
    <source>
        <dbReference type="Google" id="ProtNLM"/>
    </source>
</evidence>
<evidence type="ECO:0000313" key="1">
    <source>
        <dbReference type="EMBL" id="MDF8332673.1"/>
    </source>
</evidence>
<gene>
    <name evidence="1" type="ORF">POM99_05610</name>
</gene>
<proteinExistence type="predicted"/>
<protein>
    <recommendedName>
        <fullName evidence="3">Lipoprotein</fullName>
    </recommendedName>
</protein>
<organism evidence="1 2">
    <name type="scientific">Novosphingobium cyanobacteriorum</name>
    <dbReference type="NCBI Taxonomy" id="3024215"/>
    <lineage>
        <taxon>Bacteria</taxon>
        <taxon>Pseudomonadati</taxon>
        <taxon>Pseudomonadota</taxon>
        <taxon>Alphaproteobacteria</taxon>
        <taxon>Sphingomonadales</taxon>
        <taxon>Sphingomonadaceae</taxon>
        <taxon>Novosphingobium</taxon>
    </lineage>
</organism>
<accession>A0ABT6CHA3</accession>